<name>A0A9P4IFI1_9PEZI</name>
<evidence type="ECO:0000256" key="1">
    <source>
        <dbReference type="ARBA" id="ARBA00001933"/>
    </source>
</evidence>
<dbReference type="OrthoDB" id="2382073at2759"/>
<comment type="cofactor">
    <cofactor evidence="1">
        <name>pyridoxal 5'-phosphate</name>
        <dbReference type="ChEBI" id="CHEBI:597326"/>
    </cofactor>
</comment>
<dbReference type="GO" id="GO:0009102">
    <property type="term" value="P:biotin biosynthetic process"/>
    <property type="evidence" value="ECO:0007669"/>
    <property type="project" value="TreeGrafter"/>
</dbReference>
<keyword evidence="3" id="KW-0808">Transferase</keyword>
<dbReference type="InterPro" id="IPR015421">
    <property type="entry name" value="PyrdxlP-dep_Trfase_major"/>
</dbReference>
<dbReference type="PANTHER" id="PTHR13693:SF77">
    <property type="entry name" value="8-AMINO-7-OXONONANOATE SYNTHASE"/>
    <property type="match status" value="1"/>
</dbReference>
<dbReference type="PANTHER" id="PTHR13693">
    <property type="entry name" value="CLASS II AMINOTRANSFERASE/8-AMINO-7-OXONONANOATE SYNTHASE"/>
    <property type="match status" value="1"/>
</dbReference>
<dbReference type="InterPro" id="IPR015424">
    <property type="entry name" value="PyrdxlP-dep_Trfase"/>
</dbReference>
<dbReference type="Gene3D" id="3.40.640.10">
    <property type="entry name" value="Type I PLP-dependent aspartate aminotransferase-like (Major domain)"/>
    <property type="match status" value="1"/>
</dbReference>
<keyword evidence="4" id="KW-0663">Pyridoxal phosphate</keyword>
<dbReference type="InterPro" id="IPR004839">
    <property type="entry name" value="Aminotransferase_I/II_large"/>
</dbReference>
<dbReference type="Gene3D" id="3.90.1150.10">
    <property type="entry name" value="Aspartate Aminotransferase, domain 1"/>
    <property type="match status" value="1"/>
</dbReference>
<dbReference type="InterPro" id="IPR050087">
    <property type="entry name" value="AON_synthase_class-II"/>
</dbReference>
<dbReference type="Proteomes" id="UP000799772">
    <property type="component" value="Unassembled WGS sequence"/>
</dbReference>
<keyword evidence="7" id="KW-1185">Reference proteome</keyword>
<evidence type="ECO:0000259" key="5">
    <source>
        <dbReference type="Pfam" id="PF00155"/>
    </source>
</evidence>
<keyword evidence="6" id="KW-0032">Aminotransferase</keyword>
<evidence type="ECO:0000256" key="4">
    <source>
        <dbReference type="ARBA" id="ARBA00022898"/>
    </source>
</evidence>
<evidence type="ECO:0000313" key="6">
    <source>
        <dbReference type="EMBL" id="KAF2098707.1"/>
    </source>
</evidence>
<dbReference type="InterPro" id="IPR015422">
    <property type="entry name" value="PyrdxlP-dep_Trfase_small"/>
</dbReference>
<dbReference type="AlphaFoldDB" id="A0A9P4IFI1"/>
<comment type="caution">
    <text evidence="6">The sequence shown here is derived from an EMBL/GenBank/DDBJ whole genome shotgun (WGS) entry which is preliminary data.</text>
</comment>
<protein>
    <submittedName>
        <fullName evidence="6">Class II aminotransferase/8-amino-7-oxononanoate synthase</fullName>
    </submittedName>
</protein>
<gene>
    <name evidence="6" type="ORF">NA57DRAFT_56353</name>
</gene>
<evidence type="ECO:0000256" key="2">
    <source>
        <dbReference type="ARBA" id="ARBA00010008"/>
    </source>
</evidence>
<evidence type="ECO:0000313" key="7">
    <source>
        <dbReference type="Proteomes" id="UP000799772"/>
    </source>
</evidence>
<proteinExistence type="inferred from homology"/>
<dbReference type="GO" id="GO:0008483">
    <property type="term" value="F:transaminase activity"/>
    <property type="evidence" value="ECO:0007669"/>
    <property type="project" value="UniProtKB-KW"/>
</dbReference>
<reference evidence="6" key="1">
    <citation type="journal article" date="2020" name="Stud. Mycol.">
        <title>101 Dothideomycetes genomes: a test case for predicting lifestyles and emergence of pathogens.</title>
        <authorList>
            <person name="Haridas S."/>
            <person name="Albert R."/>
            <person name="Binder M."/>
            <person name="Bloem J."/>
            <person name="Labutti K."/>
            <person name="Salamov A."/>
            <person name="Andreopoulos B."/>
            <person name="Baker S."/>
            <person name="Barry K."/>
            <person name="Bills G."/>
            <person name="Bluhm B."/>
            <person name="Cannon C."/>
            <person name="Castanera R."/>
            <person name="Culley D."/>
            <person name="Daum C."/>
            <person name="Ezra D."/>
            <person name="Gonzalez J."/>
            <person name="Henrissat B."/>
            <person name="Kuo A."/>
            <person name="Liang C."/>
            <person name="Lipzen A."/>
            <person name="Lutzoni F."/>
            <person name="Magnuson J."/>
            <person name="Mondo S."/>
            <person name="Nolan M."/>
            <person name="Ohm R."/>
            <person name="Pangilinan J."/>
            <person name="Park H.-J."/>
            <person name="Ramirez L."/>
            <person name="Alfaro M."/>
            <person name="Sun H."/>
            <person name="Tritt A."/>
            <person name="Yoshinaga Y."/>
            <person name="Zwiers L.-H."/>
            <person name="Turgeon B."/>
            <person name="Goodwin S."/>
            <person name="Spatafora J."/>
            <person name="Crous P."/>
            <person name="Grigoriev I."/>
        </authorList>
    </citation>
    <scope>NUCLEOTIDE SEQUENCE</scope>
    <source>
        <strain evidence="6">CBS 133067</strain>
    </source>
</reference>
<feature type="domain" description="Aminotransferase class I/classII large" evidence="5">
    <location>
        <begin position="54"/>
        <end position="425"/>
    </location>
</feature>
<organism evidence="6 7">
    <name type="scientific">Rhizodiscina lignyota</name>
    <dbReference type="NCBI Taxonomy" id="1504668"/>
    <lineage>
        <taxon>Eukaryota</taxon>
        <taxon>Fungi</taxon>
        <taxon>Dikarya</taxon>
        <taxon>Ascomycota</taxon>
        <taxon>Pezizomycotina</taxon>
        <taxon>Dothideomycetes</taxon>
        <taxon>Pleosporomycetidae</taxon>
        <taxon>Aulographales</taxon>
        <taxon>Rhizodiscinaceae</taxon>
        <taxon>Rhizodiscina</taxon>
    </lineage>
</organism>
<dbReference type="Pfam" id="PF00155">
    <property type="entry name" value="Aminotran_1_2"/>
    <property type="match status" value="1"/>
</dbReference>
<dbReference type="GO" id="GO:0030170">
    <property type="term" value="F:pyridoxal phosphate binding"/>
    <property type="evidence" value="ECO:0007669"/>
    <property type="project" value="InterPro"/>
</dbReference>
<dbReference type="EMBL" id="ML978126">
    <property type="protein sequence ID" value="KAF2098707.1"/>
    <property type="molecule type" value="Genomic_DNA"/>
</dbReference>
<evidence type="ECO:0000256" key="3">
    <source>
        <dbReference type="ARBA" id="ARBA00022679"/>
    </source>
</evidence>
<accession>A0A9P4IFI1</accession>
<dbReference type="SUPFAM" id="SSF53383">
    <property type="entry name" value="PLP-dependent transferases"/>
    <property type="match status" value="1"/>
</dbReference>
<sequence>MVVDMLQSWYAGQKLKADQMEGQPHFYQMLEATLDGRRRKKAMVSLRERPAGTVDFASNDFLGLSMDGILRERFLQELENNKGFTLGSGGSRLLDGSNPYINQLEKRIAAFHKAESALIFNSGYEANIAIFGSLPSPTDVIIYDEFIHASVHVGMKVTRAATKMSFLHNNLDDFRRVLTRVRESDPVFKLGLRTVLIAVETVYSMDGDIAPLRELSDIATEIFPRGNAIFVVDEAQATGVIGEKGAGYISATGLESKMAIRLHTYGKGLSSNGAAVLCPDTVRDYLINYAPGIIYTTSPSFPFLAAIKCAYDLLEDGSTAPLQAKIEALVRRFYSKLHALPSWPASKAAGILSVPTGEDFESQTYLSQIVPLIAPDTMSLVALMHFMDYVAWPHQYPVVPRGKQRVRLRFHAHNTEAQVDGLIEILDQWMKVQLMAVECNEPVDVEGLVTAASAGPKELQKALADILRKVEMHHTKMAMVEVNEVLVPQEPQVVMS</sequence>
<comment type="similarity">
    <text evidence="2">Belongs to the class-II pyridoxal-phosphate-dependent aminotransferase family. BioF subfamily.</text>
</comment>